<dbReference type="PANTHER" id="PTHR10071:SF281">
    <property type="entry name" value="BOX A-BINDING FACTOR-RELATED"/>
    <property type="match status" value="1"/>
</dbReference>
<gene>
    <name evidence="9" type="ORF">BGZ95_010583</name>
</gene>
<dbReference type="Proteomes" id="UP001194580">
    <property type="component" value="Unassembled WGS sequence"/>
</dbReference>
<dbReference type="PANTHER" id="PTHR10071">
    <property type="entry name" value="TRANSCRIPTION FACTOR GATA FAMILY MEMBER"/>
    <property type="match status" value="1"/>
</dbReference>
<feature type="domain" description="GATA-type" evidence="8">
    <location>
        <begin position="340"/>
        <end position="369"/>
    </location>
</feature>
<evidence type="ECO:0000256" key="2">
    <source>
        <dbReference type="ARBA" id="ARBA00022723"/>
    </source>
</evidence>
<keyword evidence="3 6" id="KW-0863">Zinc-finger</keyword>
<evidence type="ECO:0000313" key="9">
    <source>
        <dbReference type="EMBL" id="KAG0280304.1"/>
    </source>
</evidence>
<evidence type="ECO:0000256" key="7">
    <source>
        <dbReference type="SAM" id="MobiDB-lite"/>
    </source>
</evidence>
<evidence type="ECO:0000256" key="1">
    <source>
        <dbReference type="ARBA" id="ARBA00004123"/>
    </source>
</evidence>
<proteinExistence type="predicted"/>
<keyword evidence="2" id="KW-0479">Metal-binding</keyword>
<feature type="region of interest" description="Disordered" evidence="7">
    <location>
        <begin position="942"/>
        <end position="1048"/>
    </location>
</feature>
<keyword evidence="4" id="KW-0862">Zinc</keyword>
<dbReference type="SMART" id="SM00401">
    <property type="entry name" value="ZnF_GATA"/>
    <property type="match status" value="2"/>
</dbReference>
<dbReference type="CDD" id="cd00202">
    <property type="entry name" value="ZnF_GATA"/>
    <property type="match status" value="1"/>
</dbReference>
<dbReference type="GO" id="GO:0000981">
    <property type="term" value="F:DNA-binding transcription factor activity, RNA polymerase II-specific"/>
    <property type="evidence" value="ECO:0007669"/>
    <property type="project" value="TreeGrafter"/>
</dbReference>
<dbReference type="PROSITE" id="PS50114">
    <property type="entry name" value="GATA_ZN_FINGER_2"/>
    <property type="match status" value="2"/>
</dbReference>
<feature type="domain" description="GATA-type" evidence="8">
    <location>
        <begin position="276"/>
        <end position="332"/>
    </location>
</feature>
<feature type="region of interest" description="Disordered" evidence="7">
    <location>
        <begin position="659"/>
        <end position="802"/>
    </location>
</feature>
<protein>
    <recommendedName>
        <fullName evidence="8">GATA-type domain-containing protein</fullName>
    </recommendedName>
</protein>
<feature type="compositionally biased region" description="Gly residues" evidence="7">
    <location>
        <begin position="1"/>
        <end position="10"/>
    </location>
</feature>
<feature type="region of interest" description="Disordered" evidence="7">
    <location>
        <begin position="1"/>
        <end position="51"/>
    </location>
</feature>
<dbReference type="Pfam" id="PF00320">
    <property type="entry name" value="GATA"/>
    <property type="match status" value="1"/>
</dbReference>
<keyword evidence="5" id="KW-0539">Nucleus</keyword>
<accession>A0AAD4HAC3</accession>
<feature type="compositionally biased region" description="Gly residues" evidence="7">
    <location>
        <begin position="778"/>
        <end position="788"/>
    </location>
</feature>
<evidence type="ECO:0000256" key="5">
    <source>
        <dbReference type="ARBA" id="ARBA00023242"/>
    </source>
</evidence>
<feature type="region of interest" description="Disordered" evidence="7">
    <location>
        <begin position="422"/>
        <end position="476"/>
    </location>
</feature>
<dbReference type="GO" id="GO:0008270">
    <property type="term" value="F:zinc ion binding"/>
    <property type="evidence" value="ECO:0007669"/>
    <property type="project" value="UniProtKB-KW"/>
</dbReference>
<dbReference type="SUPFAM" id="SSF57716">
    <property type="entry name" value="Glucocorticoid receptor-like (DNA-binding domain)"/>
    <property type="match status" value="2"/>
</dbReference>
<dbReference type="InterPro" id="IPR013088">
    <property type="entry name" value="Znf_NHR/GATA"/>
</dbReference>
<feature type="compositionally biased region" description="Polar residues" evidence="7">
    <location>
        <begin position="887"/>
        <end position="898"/>
    </location>
</feature>
<feature type="compositionally biased region" description="Polar residues" evidence="7">
    <location>
        <begin position="659"/>
        <end position="676"/>
    </location>
</feature>
<feature type="region of interest" description="Disordered" evidence="7">
    <location>
        <begin position="841"/>
        <end position="871"/>
    </location>
</feature>
<evidence type="ECO:0000313" key="10">
    <source>
        <dbReference type="Proteomes" id="UP001194580"/>
    </source>
</evidence>
<comment type="caution">
    <text evidence="9">The sequence shown here is derived from an EMBL/GenBank/DDBJ whole genome shotgun (WGS) entry which is preliminary data.</text>
</comment>
<feature type="compositionally biased region" description="Polar residues" evidence="7">
    <location>
        <begin position="237"/>
        <end position="246"/>
    </location>
</feature>
<dbReference type="GO" id="GO:0005634">
    <property type="term" value="C:nucleus"/>
    <property type="evidence" value="ECO:0007669"/>
    <property type="project" value="UniProtKB-SubCell"/>
</dbReference>
<feature type="compositionally biased region" description="Low complexity" evidence="7">
    <location>
        <begin position="1005"/>
        <end position="1027"/>
    </location>
</feature>
<dbReference type="GO" id="GO:0000978">
    <property type="term" value="F:RNA polymerase II cis-regulatory region sequence-specific DNA binding"/>
    <property type="evidence" value="ECO:0007669"/>
    <property type="project" value="TreeGrafter"/>
</dbReference>
<feature type="compositionally biased region" description="Low complexity" evidence="7">
    <location>
        <begin position="728"/>
        <end position="751"/>
    </location>
</feature>
<organism evidence="9 10">
    <name type="scientific">Linnemannia exigua</name>
    <dbReference type="NCBI Taxonomy" id="604196"/>
    <lineage>
        <taxon>Eukaryota</taxon>
        <taxon>Fungi</taxon>
        <taxon>Fungi incertae sedis</taxon>
        <taxon>Mucoromycota</taxon>
        <taxon>Mortierellomycotina</taxon>
        <taxon>Mortierellomycetes</taxon>
        <taxon>Mortierellales</taxon>
        <taxon>Mortierellaceae</taxon>
        <taxon>Linnemannia</taxon>
    </lineage>
</organism>
<feature type="region of interest" description="Disordered" evidence="7">
    <location>
        <begin position="235"/>
        <end position="262"/>
    </location>
</feature>
<dbReference type="GO" id="GO:0045944">
    <property type="term" value="P:positive regulation of transcription by RNA polymerase II"/>
    <property type="evidence" value="ECO:0007669"/>
    <property type="project" value="TreeGrafter"/>
</dbReference>
<dbReference type="InterPro" id="IPR000679">
    <property type="entry name" value="Znf_GATA"/>
</dbReference>
<name>A0AAD4HAC3_9FUNG</name>
<dbReference type="AlphaFoldDB" id="A0AAD4HAC3"/>
<dbReference type="EMBL" id="JAAAIL010000072">
    <property type="protein sequence ID" value="KAG0280304.1"/>
    <property type="molecule type" value="Genomic_DNA"/>
</dbReference>
<evidence type="ECO:0000256" key="4">
    <source>
        <dbReference type="ARBA" id="ARBA00022833"/>
    </source>
</evidence>
<feature type="compositionally biased region" description="Polar residues" evidence="7">
    <location>
        <begin position="789"/>
        <end position="802"/>
    </location>
</feature>
<evidence type="ECO:0000256" key="3">
    <source>
        <dbReference type="ARBA" id="ARBA00022771"/>
    </source>
</evidence>
<feature type="region of interest" description="Disordered" evidence="7">
    <location>
        <begin position="193"/>
        <end position="218"/>
    </location>
</feature>
<keyword evidence="10" id="KW-1185">Reference proteome</keyword>
<evidence type="ECO:0000256" key="6">
    <source>
        <dbReference type="PROSITE-ProRule" id="PRU00094"/>
    </source>
</evidence>
<evidence type="ECO:0000259" key="8">
    <source>
        <dbReference type="PROSITE" id="PS50114"/>
    </source>
</evidence>
<dbReference type="InterPro" id="IPR039355">
    <property type="entry name" value="Transcription_factor_GATA"/>
</dbReference>
<dbReference type="PROSITE" id="PS00344">
    <property type="entry name" value="GATA_ZN_FINGER_1"/>
    <property type="match status" value="1"/>
</dbReference>
<dbReference type="GO" id="GO:0000122">
    <property type="term" value="P:negative regulation of transcription by RNA polymerase II"/>
    <property type="evidence" value="ECO:0007669"/>
    <property type="project" value="TreeGrafter"/>
</dbReference>
<feature type="compositionally biased region" description="Polar residues" evidence="7">
    <location>
        <begin position="752"/>
        <end position="763"/>
    </location>
</feature>
<reference evidence="9" key="1">
    <citation type="journal article" date="2020" name="Fungal Divers.">
        <title>Resolving the Mortierellaceae phylogeny through synthesis of multi-gene phylogenetics and phylogenomics.</title>
        <authorList>
            <person name="Vandepol N."/>
            <person name="Liber J."/>
            <person name="Desiro A."/>
            <person name="Na H."/>
            <person name="Kennedy M."/>
            <person name="Barry K."/>
            <person name="Grigoriev I.V."/>
            <person name="Miller A.N."/>
            <person name="O'Donnell K."/>
            <person name="Stajich J.E."/>
            <person name="Bonito G."/>
        </authorList>
    </citation>
    <scope>NUCLEOTIDE SEQUENCE</scope>
    <source>
        <strain evidence="9">NRRL 28262</strain>
    </source>
</reference>
<dbReference type="Gene3D" id="3.30.50.10">
    <property type="entry name" value="Erythroid Transcription Factor GATA-1, subunit A"/>
    <property type="match status" value="2"/>
</dbReference>
<comment type="subcellular location">
    <subcellularLocation>
        <location evidence="1">Nucleus</location>
    </subcellularLocation>
</comment>
<feature type="region of interest" description="Disordered" evidence="7">
    <location>
        <begin position="887"/>
        <end position="908"/>
    </location>
</feature>
<sequence length="1048" mass="112345">MFSSPGGGHVKSGEDSTASVSDGPPAQGLTLLSDDEFNQGSGRVEGEEPTYMIVSTPTGETDVILSNETWTHSAQAPTSSSDIVNYSHTTYQQHVQHNQQQHPPLGTFIQQPQPQSSQMPLPGIKEISGFYPSVPLSEQSSMTDRTHYQIGSQGAHSQYMGVYASAHYATSGMGSLPFLHGYSVPVGFREIPLPKRRRDRRSAGNKQQPYGAAGQYDGSRHQLGFKVEDYSERNELLESSSTVQSESFKHEHNGGGSASDGQVALPHRHQEVLDRDPDPKACNNCQTTSTPSWRRCPKGRILLCNACGLYQKLHGKSRPHYMAKDGTIKIQRTIPEHAPCVHCNTRISPTWKKGPHGEAICHPCSTAMKPSRLRSKSKVPRIESPGYTQSMPADVGGMVGIYAGDASGAGYSEAMSMRDSHAHGLGIGAGDGSYGDAESIQQQRRSRQSSSSRYSTKATQQGYVIDNHSSRQGVSQYPGSRSIVYEFSQVTPACGLAPYGGYDAGGYSLASLHTYPSTPGGWQPDIAAYGSGAYSGTFTFESSPPQQSQSLQRAGVGMFRMDSSSSSAIPVVCQPSPEGQQLLVPYNRSSQASYLAWEQAQQNRLAQSSLHSVDWGGTSGGAIGSGEYAADMTSEMPFSQDQQKQQQQQHHRVLLFNQRSNPGSSSLAGFSTSNETPRSDRHHQRSHQDSSFAHHHSLHLEQQHAQHHYQQHAQQQQHVHRSESSSTQQQQQQNCQPYPYATATSASTPSAIQNRSRSPNQEQKNQDYEAALQSYVQGVGGGEGGGGSDDTSIMTPAHSVTTSGPVAEVPAAGVQDEQQVVGTVTSVPPIRSDLGTQTEALGEASSGGLHISTGIGGAGGREDKDEGSRSSNLEAMVAETLASTLFDRQNSVTSSPSAPESDLMSSRAATVATVPTIVVSERKKLKKSDGLAVMMDVEEENKPSSLSSLSSVLHKRHQQQHGSTKPSTFAGRSVSTPVLVQSAIPGETGTGDGHRPRRSERHRSVSVSTSMSMSAAAATAAGAGVAGEVSKPAKRQEGLMSQHLNRRH</sequence>